<evidence type="ECO:0000256" key="10">
    <source>
        <dbReference type="ARBA" id="ARBA00022917"/>
    </source>
</evidence>
<feature type="binding site" evidence="13">
    <location>
        <position position="260"/>
    </location>
    <ligand>
        <name>Mg(2+)</name>
        <dbReference type="ChEBI" id="CHEBI:18420"/>
        <note>shared with beta subunit</note>
    </ligand>
</feature>
<dbReference type="NCBIfam" id="TIGR00468">
    <property type="entry name" value="pheS"/>
    <property type="match status" value="1"/>
</dbReference>
<evidence type="ECO:0000259" key="14">
    <source>
        <dbReference type="PROSITE" id="PS50862"/>
    </source>
</evidence>
<dbReference type="InterPro" id="IPR004529">
    <property type="entry name" value="Phe-tRNA-synth_IIc_asu"/>
</dbReference>
<evidence type="ECO:0000256" key="6">
    <source>
        <dbReference type="ARBA" id="ARBA00022723"/>
    </source>
</evidence>
<keyword evidence="9 13" id="KW-0460">Magnesium</keyword>
<comment type="subcellular location">
    <subcellularLocation>
        <location evidence="1 13">Cytoplasm</location>
    </subcellularLocation>
</comment>
<evidence type="ECO:0000256" key="3">
    <source>
        <dbReference type="ARBA" id="ARBA00011209"/>
    </source>
</evidence>
<comment type="cofactor">
    <cofactor evidence="13">
        <name>Mg(2+)</name>
        <dbReference type="ChEBI" id="CHEBI:18420"/>
    </cofactor>
    <text evidence="13">Binds 2 magnesium ions per tetramer.</text>
</comment>
<keyword evidence="8 13" id="KW-0067">ATP-binding</keyword>
<keyword evidence="16" id="KW-1185">Reference proteome</keyword>
<protein>
    <recommendedName>
        <fullName evidence="13">Phenylalanine--tRNA ligase alpha subunit</fullName>
        <ecNumber evidence="13">6.1.1.20</ecNumber>
    </recommendedName>
    <alternativeName>
        <fullName evidence="13">Phenylalanyl-tRNA synthetase alpha subunit</fullName>
        <shortName evidence="13">PheRS</shortName>
    </alternativeName>
</protein>
<dbReference type="PANTHER" id="PTHR11538">
    <property type="entry name" value="PHENYLALANYL-TRNA SYNTHETASE"/>
    <property type="match status" value="1"/>
</dbReference>
<evidence type="ECO:0000256" key="9">
    <source>
        <dbReference type="ARBA" id="ARBA00022842"/>
    </source>
</evidence>
<dbReference type="InterPro" id="IPR004188">
    <property type="entry name" value="Phe-tRNA_ligase_II_N"/>
</dbReference>
<keyword evidence="11 13" id="KW-0030">Aminoacyl-tRNA synthetase</keyword>
<evidence type="ECO:0000256" key="4">
    <source>
        <dbReference type="ARBA" id="ARBA00022490"/>
    </source>
</evidence>
<dbReference type="Pfam" id="PF01409">
    <property type="entry name" value="tRNA-synt_2d"/>
    <property type="match status" value="1"/>
</dbReference>
<evidence type="ECO:0000256" key="7">
    <source>
        <dbReference type="ARBA" id="ARBA00022741"/>
    </source>
</evidence>
<dbReference type="SUPFAM" id="SSF46589">
    <property type="entry name" value="tRNA-binding arm"/>
    <property type="match status" value="1"/>
</dbReference>
<evidence type="ECO:0000256" key="5">
    <source>
        <dbReference type="ARBA" id="ARBA00022598"/>
    </source>
</evidence>
<comment type="similarity">
    <text evidence="2 13">Belongs to the class-II aminoacyl-tRNA synthetase family. Phe-tRNA synthetase alpha subunit type 1 subfamily.</text>
</comment>
<comment type="subunit">
    <text evidence="3 13">Tetramer of two alpha and two beta subunits.</text>
</comment>
<evidence type="ECO:0000256" key="2">
    <source>
        <dbReference type="ARBA" id="ARBA00010207"/>
    </source>
</evidence>
<dbReference type="CDD" id="cd00496">
    <property type="entry name" value="PheRS_alpha_core"/>
    <property type="match status" value="1"/>
</dbReference>
<comment type="catalytic activity">
    <reaction evidence="12 13">
        <text>tRNA(Phe) + L-phenylalanine + ATP = L-phenylalanyl-tRNA(Phe) + AMP + diphosphate + H(+)</text>
        <dbReference type="Rhea" id="RHEA:19413"/>
        <dbReference type="Rhea" id="RHEA-COMP:9668"/>
        <dbReference type="Rhea" id="RHEA-COMP:9699"/>
        <dbReference type="ChEBI" id="CHEBI:15378"/>
        <dbReference type="ChEBI" id="CHEBI:30616"/>
        <dbReference type="ChEBI" id="CHEBI:33019"/>
        <dbReference type="ChEBI" id="CHEBI:58095"/>
        <dbReference type="ChEBI" id="CHEBI:78442"/>
        <dbReference type="ChEBI" id="CHEBI:78531"/>
        <dbReference type="ChEBI" id="CHEBI:456215"/>
        <dbReference type="EC" id="6.1.1.20"/>
    </reaction>
</comment>
<keyword evidence="7 13" id="KW-0547">Nucleotide-binding</keyword>
<dbReference type="InterPro" id="IPR010978">
    <property type="entry name" value="tRNA-bd_arm"/>
</dbReference>
<gene>
    <name evidence="13 15" type="primary">pheS</name>
    <name evidence="15" type="ORF">ACFPK2_16890</name>
</gene>
<proteinExistence type="inferred from homology"/>
<reference evidence="16" key="1">
    <citation type="journal article" date="2019" name="Int. J. Syst. Evol. Microbiol.">
        <title>The Global Catalogue of Microorganisms (GCM) 10K type strain sequencing project: providing services to taxonomists for standard genome sequencing and annotation.</title>
        <authorList>
            <consortium name="The Broad Institute Genomics Platform"/>
            <consortium name="The Broad Institute Genome Sequencing Center for Infectious Disease"/>
            <person name="Wu L."/>
            <person name="Ma J."/>
        </authorList>
    </citation>
    <scope>NUCLEOTIDE SEQUENCE [LARGE SCALE GENOMIC DNA]</scope>
    <source>
        <strain evidence="16">CGMCC 1.15643</strain>
    </source>
</reference>
<dbReference type="EMBL" id="JBHSLI010000007">
    <property type="protein sequence ID" value="MFC5294668.1"/>
    <property type="molecule type" value="Genomic_DNA"/>
</dbReference>
<name>A0ABW0F677_9HYPH</name>
<dbReference type="PANTHER" id="PTHR11538:SF41">
    <property type="entry name" value="PHENYLALANINE--TRNA LIGASE, MITOCHONDRIAL"/>
    <property type="match status" value="1"/>
</dbReference>
<evidence type="ECO:0000256" key="1">
    <source>
        <dbReference type="ARBA" id="ARBA00004496"/>
    </source>
</evidence>
<evidence type="ECO:0000256" key="11">
    <source>
        <dbReference type="ARBA" id="ARBA00023146"/>
    </source>
</evidence>
<feature type="domain" description="Aminoacyl-transfer RNA synthetases class-II family profile" evidence="14">
    <location>
        <begin position="126"/>
        <end position="332"/>
    </location>
</feature>
<dbReference type="RefSeq" id="WP_158443820.1">
    <property type="nucleotide sequence ID" value="NZ_JAOAOS010000003.1"/>
</dbReference>
<dbReference type="Gene3D" id="3.30.930.10">
    <property type="entry name" value="Bira Bifunctional Protein, Domain 2"/>
    <property type="match status" value="1"/>
</dbReference>
<evidence type="ECO:0000313" key="16">
    <source>
        <dbReference type="Proteomes" id="UP001595976"/>
    </source>
</evidence>
<dbReference type="InterPro" id="IPR022911">
    <property type="entry name" value="Phe_tRNA_ligase_alpha1_bac"/>
</dbReference>
<keyword evidence="10 13" id="KW-0648">Protein biosynthesis</keyword>
<dbReference type="PROSITE" id="PS50862">
    <property type="entry name" value="AA_TRNA_LIGASE_II"/>
    <property type="match status" value="1"/>
</dbReference>
<dbReference type="InterPro" id="IPR045864">
    <property type="entry name" value="aa-tRNA-synth_II/BPL/LPL"/>
</dbReference>
<dbReference type="HAMAP" id="MF_00281">
    <property type="entry name" value="Phe_tRNA_synth_alpha1"/>
    <property type="match status" value="1"/>
</dbReference>
<organism evidence="15 16">
    <name type="scientific">Bosea minatitlanensis</name>
    <dbReference type="NCBI Taxonomy" id="128782"/>
    <lineage>
        <taxon>Bacteria</taxon>
        <taxon>Pseudomonadati</taxon>
        <taxon>Pseudomonadota</taxon>
        <taxon>Alphaproteobacteria</taxon>
        <taxon>Hyphomicrobiales</taxon>
        <taxon>Boseaceae</taxon>
        <taxon>Bosea</taxon>
    </lineage>
</organism>
<evidence type="ECO:0000313" key="15">
    <source>
        <dbReference type="EMBL" id="MFC5294668.1"/>
    </source>
</evidence>
<dbReference type="GO" id="GO:0004826">
    <property type="term" value="F:phenylalanine-tRNA ligase activity"/>
    <property type="evidence" value="ECO:0007669"/>
    <property type="project" value="UniProtKB-EC"/>
</dbReference>
<sequence length="360" mass="39854">MTDIATLERDTLAAIAAAADEAAVEELRIAALGKSGSVSALLKTLGAMTPDERKEKGPLINGLRDRVQGAIAARKEALGETALEARLASERLDVSLPVQDGPEARGRIHPISQVIDEITAIFGDMGFAVAEGPDVETDDLNFTRLNFPVGHPAREMHDTFFFAPDSNGERKLLRTHTSPVQVRTMLAEAPPIRVICPGRTYRNDSDQTHTPMFHQVEGLVIDKSANLGHLKWILEEFCKSFFEIDDVKMRFRPSFFPFTEPSMEVDIQCSRKGGEIRFGEGEDWLEILGCGMVHPNVLRNCGLDPDVYQGFAWGMGIDRIAMLKYGMPDLRPFFEADVRWLAHYGFRPLDLPTLTGGLSS</sequence>
<comment type="caution">
    <text evidence="15">The sequence shown here is derived from an EMBL/GenBank/DDBJ whole genome shotgun (WGS) entry which is preliminary data.</text>
</comment>
<dbReference type="Proteomes" id="UP001595976">
    <property type="component" value="Unassembled WGS sequence"/>
</dbReference>
<accession>A0ABW0F677</accession>
<keyword evidence="4 13" id="KW-0963">Cytoplasm</keyword>
<dbReference type="InterPro" id="IPR002319">
    <property type="entry name" value="Phenylalanyl-tRNA_Synthase"/>
</dbReference>
<evidence type="ECO:0000256" key="12">
    <source>
        <dbReference type="ARBA" id="ARBA00049255"/>
    </source>
</evidence>
<keyword evidence="6 13" id="KW-0479">Metal-binding</keyword>
<keyword evidence="5 13" id="KW-0436">Ligase</keyword>
<evidence type="ECO:0000256" key="13">
    <source>
        <dbReference type="HAMAP-Rule" id="MF_00281"/>
    </source>
</evidence>
<evidence type="ECO:0000256" key="8">
    <source>
        <dbReference type="ARBA" id="ARBA00022840"/>
    </source>
</evidence>
<dbReference type="Pfam" id="PF02912">
    <property type="entry name" value="Phe_tRNA-synt_N"/>
    <property type="match status" value="1"/>
</dbReference>
<dbReference type="EC" id="6.1.1.20" evidence="13"/>
<dbReference type="SUPFAM" id="SSF55681">
    <property type="entry name" value="Class II aaRS and biotin synthetases"/>
    <property type="match status" value="1"/>
</dbReference>
<dbReference type="InterPro" id="IPR006195">
    <property type="entry name" value="aa-tRNA-synth_II"/>
</dbReference>